<dbReference type="InterPro" id="IPR015919">
    <property type="entry name" value="Cadherin-like_sf"/>
</dbReference>
<dbReference type="PROSITE" id="PS00018">
    <property type="entry name" value="EF_HAND_1"/>
    <property type="match status" value="1"/>
</dbReference>
<dbReference type="InterPro" id="IPR033764">
    <property type="entry name" value="Sdr_B"/>
</dbReference>
<dbReference type="InterPro" id="IPR011047">
    <property type="entry name" value="Quinoprotein_ADH-like_sf"/>
</dbReference>
<keyword evidence="2" id="KW-0964">Secreted</keyword>
<organism evidence="6">
    <name type="scientific">marine sediment metagenome</name>
    <dbReference type="NCBI Taxonomy" id="412755"/>
    <lineage>
        <taxon>unclassified sequences</taxon>
        <taxon>metagenomes</taxon>
        <taxon>ecological metagenomes</taxon>
    </lineage>
</organism>
<dbReference type="SUPFAM" id="SSF49313">
    <property type="entry name" value="Cadherin-like"/>
    <property type="match status" value="1"/>
</dbReference>
<feature type="domain" description="SD-repeat containing protein B" evidence="5">
    <location>
        <begin position="824"/>
        <end position="909"/>
    </location>
</feature>
<gene>
    <name evidence="6" type="ORF">LCGC14_0018620</name>
</gene>
<comment type="subcellular location">
    <subcellularLocation>
        <location evidence="1">Secreted</location>
    </subcellularLocation>
</comment>
<dbReference type="Pfam" id="PF17210">
    <property type="entry name" value="SdrD_B"/>
    <property type="match status" value="3"/>
</dbReference>
<dbReference type="SUPFAM" id="SSF117074">
    <property type="entry name" value="Hypothetical protein PA1324"/>
    <property type="match status" value="6"/>
</dbReference>
<protein>
    <recommendedName>
        <fullName evidence="7">Dockerin domain-containing protein</fullName>
    </recommendedName>
</protein>
<dbReference type="InterPro" id="IPR036439">
    <property type="entry name" value="Dockerin_dom_sf"/>
</dbReference>
<dbReference type="InterPro" id="IPR051417">
    <property type="entry name" value="SDr/BOS_complex"/>
</dbReference>
<dbReference type="Gene3D" id="3.40.50.10390">
    <property type="entry name" value="Gingipain r, domain 1"/>
    <property type="match status" value="1"/>
</dbReference>
<evidence type="ECO:0000256" key="2">
    <source>
        <dbReference type="ARBA" id="ARBA00022525"/>
    </source>
</evidence>
<accession>A0A0F9W264</accession>
<keyword evidence="3" id="KW-0732">Signal</keyword>
<dbReference type="InterPro" id="IPR029031">
    <property type="entry name" value="Gingipain_N_sf"/>
</dbReference>
<dbReference type="GO" id="GO:0005576">
    <property type="term" value="C:extracellular region"/>
    <property type="evidence" value="ECO:0007669"/>
    <property type="project" value="UniProtKB-SubCell"/>
</dbReference>
<sequence length="2276" mass="239048">MTQWSVFEPLEPRLLLDGQPASVVHSQLFADADLIRLHYEMPALEVTPWRATETDDLQTRATLGDSPLLGDVGQPILPTVPTQIVLPFGYQLADLTVVTGQLITLDGVYNLAVGSEPILIEPDGDLASPLLPVAPAAYEPRPLVDILGVQRRRGVNILTINLNPVEYSADSGVLAYYDSLTLDVRLAPAAALPEADFVRYRPDNIRPLADQVDNPGALDSYVAATAAPLGPVGLTDPAETFDYVIITSEAIANATADYTLVDFVAHKQAMGLTPTIVTVEDIYGAYSGVDQPEQIRNFIRDAYNNWQTDYVLLAGDVDVVPIRKLYIKHPYWDADDKQNLIPSDMYYQCLDGTYNDDGDNFWGEATDGIGGMEIDFLAEVYVGRASAENAEEMANWVYKTITQETDIASEHRWRAAFVGEWMGHTGVGNWAKYKMEELRLGADTHGYTTAGFADDPRWISEYPDDTLYARDYNTADEIDSIDRVRLPQYEIIDLMNSNTYSVINHAGHAVAARLMRLVRSDVVALTNDNFFFIYSGSCKPGKLTHDAIVEDFTTSTRHAAYAAVLNTSFGWSYHDDTTQGPSQHLDREFWDALFGEGITQLGAMNADSHEDSLAYTGLFAFRWVIFSTTLFGDPALSMTSDALVLGAYNQAVLAYADQPFELDLVGRNGSGPYTWALTGGALPDGLALDPATGRVSGTPTIAGDYDFSVELTDATGAAAMAAYTLSVAAPLQIVTSALPAATIDAAYNVALAGVGGTGPYTWRYVASSLPDGLDLDAAGALTGTPTESGQWTILAEVRDAGAAQQVDRRELTLDVLAPPPAISGQVFDDTNANGARDVGEVGLDGWTVQLIDRSSGEIISETTTASDDLDHSGAINPQTETGLYDFNGFQPGRVDVRLLPPAGWTSTTPLAETRVFALRGQGAELWIDEIDPDNGATVSSFGVAAPTAFVAFQGLAVGPNRLYLIDNGDLTAQATILEIDMNTGEVLDVDTVNAPISPPAVLMGMGYFGGRLYIQFTPTEVVVWDPNTDAIVDTMTIDVNIMGGWTGAEDLGLLLAGTNAGEIVAIDPATGAVTGIHPTGLGTLIGGLAYRDGELLAAPLADLAHTVYRIDPATGAVLGSFTLDGNGNIAGLAGDVVHRLGSLLRYELTWEDVVTGADFGVIVSASATGQVFYDADNDGLGDVDEAGLSGVTVKLLDTTTGELVATTTSAEMDLDGDGAIDPAAERGVYRFDGLLPGAYDVIVSPGAGQTQTTPSGAGAHAIVLAPGDAAAGLEFGIYGGAGMSSASGQVFGDVNIDGSRDAGEAGIDGRTVELVDTTTGHVVASAVTASVDLDGSGAIDAATESGLFNITHVAPGVYQLRLGDAAPWTLTDPAGPIQLTVTGDEVFEGLAFGAAKLNVISGQVFEDPDGSGVRGAGEIGLDGRTVELVDAATGLMVATATAWFADLNGDNWIDPTSERGLYTFMVTPGDYEVRQVLPDTWLQSTPADAVYALSLAYGDAATGLHFGSALPCWIMGQVYADRDGDGVFWYHEYGLDGITIELVNNATGQVVASAVTASEDQDDNGVIDPLYESGWYTLANLLPGDYSARAVLPDGWWANTPQVSVAPKGFDWVRDIDLGISAPVRIAGQLFDDADADGQRDAGELGLNGRLVELIDPDTGDVLAVAVTGDVDTDGDGVIDPVTERGQYEFTDLAAHEYEVRQVVPFGWQETAPLNTSRLFTLTGLGTTTPIISEVDPISGVLRNFFSAPGPTELLIFQGLAVGSDVLYYVDSTGPASDANLYALNANTGEVIFTDTITAATGANVVGAAYLDADLYLQYQSNEIVVWSVSGGYIEDRFMLDRAVTALTANDAAGVLYGIAEGNAIVIIDPTVGAIVETIPLSEEIAYVGGLAFVNGELLVSPHIDAKNIVYRVDPATGEVLGSFPLLDGPTVGLGGDGSRYTHPDIYRFDLFWGDDAFGQDFGSYALGVLAGDTNGDDVIDAEDIDVLFANFGDDPPAECDLDGDGDADIDDVAFLLHHILGTEFGDINLDGYVDGTDLANLKTNFGDAGAGWASGNFNGDAGADGTDLATLRTYFGFIATPTAPAPVPPTAEPMNFAGDLSPAAAPPADPDTLTADIGPAPLTLQIKAHALVENVVIASAPISLLPAATSRAIDDTPTTVFQARTVETPIAAVVIAPPAQVTAAITDALAGRTLGRSTPQAAPPLGGAQRVSIQAVTPPASSDIPAAPTVTGGAAALPQTPLGAARLAYGPPPALSVELIDLLAEADPIAPALPA</sequence>
<name>A0A0F9W264_9ZZZZ</name>
<dbReference type="Pfam" id="PF01364">
    <property type="entry name" value="Peptidase_C25"/>
    <property type="match status" value="1"/>
</dbReference>
<feature type="domain" description="Gingipain" evidence="4">
    <location>
        <begin position="243"/>
        <end position="638"/>
    </location>
</feature>
<dbReference type="GO" id="GO:0008234">
    <property type="term" value="F:cysteine-type peptidase activity"/>
    <property type="evidence" value="ECO:0007669"/>
    <property type="project" value="InterPro"/>
</dbReference>
<dbReference type="Gene3D" id="2.60.40.10">
    <property type="entry name" value="Immunoglobulins"/>
    <property type="match status" value="8"/>
</dbReference>
<evidence type="ECO:0000259" key="4">
    <source>
        <dbReference type="Pfam" id="PF01364"/>
    </source>
</evidence>
<feature type="domain" description="SD-repeat containing protein B" evidence="5">
    <location>
        <begin position="1170"/>
        <end position="1255"/>
    </location>
</feature>
<dbReference type="InterPro" id="IPR001769">
    <property type="entry name" value="Gingipain"/>
</dbReference>
<proteinExistence type="predicted"/>
<dbReference type="Gene3D" id="1.10.1330.10">
    <property type="entry name" value="Dockerin domain"/>
    <property type="match status" value="1"/>
</dbReference>
<dbReference type="Gene3D" id="3.40.50.1460">
    <property type="match status" value="1"/>
</dbReference>
<dbReference type="InterPro" id="IPR038490">
    <property type="entry name" value="Gingipain_propep_sf"/>
</dbReference>
<dbReference type="SUPFAM" id="SSF52129">
    <property type="entry name" value="Caspase-like"/>
    <property type="match status" value="1"/>
</dbReference>
<feature type="domain" description="SD-repeat containing protein B" evidence="5">
    <location>
        <begin position="1629"/>
        <end position="1713"/>
    </location>
</feature>
<dbReference type="PANTHER" id="PTHR23303:SF15">
    <property type="entry name" value="COLOSSIN-A"/>
    <property type="match status" value="1"/>
</dbReference>
<evidence type="ECO:0008006" key="7">
    <source>
        <dbReference type="Google" id="ProtNLM"/>
    </source>
</evidence>
<dbReference type="EMBL" id="LAZR01000003">
    <property type="protein sequence ID" value="KKO11381.1"/>
    <property type="molecule type" value="Genomic_DNA"/>
</dbReference>
<comment type="caution">
    <text evidence="6">The sequence shown here is derived from an EMBL/GenBank/DDBJ whole genome shotgun (WGS) entry which is preliminary data.</text>
</comment>
<dbReference type="GO" id="GO:0000272">
    <property type="term" value="P:polysaccharide catabolic process"/>
    <property type="evidence" value="ECO:0007669"/>
    <property type="project" value="InterPro"/>
</dbReference>
<dbReference type="Pfam" id="PF05345">
    <property type="entry name" value="He_PIG"/>
    <property type="match status" value="2"/>
</dbReference>
<reference evidence="6" key="1">
    <citation type="journal article" date="2015" name="Nature">
        <title>Complex archaea that bridge the gap between prokaryotes and eukaryotes.</title>
        <authorList>
            <person name="Spang A."/>
            <person name="Saw J.H."/>
            <person name="Jorgensen S.L."/>
            <person name="Zaremba-Niedzwiedzka K."/>
            <person name="Martijn J."/>
            <person name="Lind A.E."/>
            <person name="van Eijk R."/>
            <person name="Schleper C."/>
            <person name="Guy L."/>
            <person name="Ettema T.J."/>
        </authorList>
    </citation>
    <scope>NUCLEOTIDE SEQUENCE</scope>
</reference>
<dbReference type="GO" id="GO:0005509">
    <property type="term" value="F:calcium ion binding"/>
    <property type="evidence" value="ECO:0007669"/>
    <property type="project" value="InterPro"/>
</dbReference>
<evidence type="ECO:0000259" key="5">
    <source>
        <dbReference type="Pfam" id="PF17210"/>
    </source>
</evidence>
<dbReference type="PANTHER" id="PTHR23303">
    <property type="entry name" value="CARBOXYPEPTIDASE REGULATORY REGION-CONTAINING"/>
    <property type="match status" value="1"/>
</dbReference>
<evidence type="ECO:0000256" key="3">
    <source>
        <dbReference type="ARBA" id="ARBA00022729"/>
    </source>
</evidence>
<dbReference type="InterPro" id="IPR013783">
    <property type="entry name" value="Ig-like_fold"/>
</dbReference>
<dbReference type="SUPFAM" id="SSF50998">
    <property type="entry name" value="Quinoprotein alcohol dehydrogenase-like"/>
    <property type="match status" value="2"/>
</dbReference>
<dbReference type="GO" id="GO:0016020">
    <property type="term" value="C:membrane"/>
    <property type="evidence" value="ECO:0007669"/>
    <property type="project" value="InterPro"/>
</dbReference>
<evidence type="ECO:0000313" key="6">
    <source>
        <dbReference type="EMBL" id="KKO11381.1"/>
    </source>
</evidence>
<dbReference type="InterPro" id="IPR018247">
    <property type="entry name" value="EF_Hand_1_Ca_BS"/>
</dbReference>
<dbReference type="Gene3D" id="2.60.40.3800">
    <property type="match status" value="1"/>
</dbReference>
<evidence type="ECO:0000256" key="1">
    <source>
        <dbReference type="ARBA" id="ARBA00004613"/>
    </source>
</evidence>
<dbReference type="GO" id="GO:0006508">
    <property type="term" value="P:proteolysis"/>
    <property type="evidence" value="ECO:0007669"/>
    <property type="project" value="InterPro"/>
</dbReference>
<dbReference type="InterPro" id="IPR029030">
    <property type="entry name" value="Caspase-like_dom_sf"/>
</dbReference>